<evidence type="ECO:0000256" key="1">
    <source>
        <dbReference type="ARBA" id="ARBA00023002"/>
    </source>
</evidence>
<keyword evidence="5" id="KW-1185">Reference proteome</keyword>
<gene>
    <name evidence="4" type="ORF">K402DRAFT_388554</name>
</gene>
<dbReference type="PANTHER" id="PTHR10366:SF564">
    <property type="entry name" value="STEROL-4-ALPHA-CARBOXYLATE 3-DEHYDROGENASE, DECARBOXYLATING"/>
    <property type="match status" value="1"/>
</dbReference>
<dbReference type="InterPro" id="IPR001509">
    <property type="entry name" value="Epimerase_deHydtase"/>
</dbReference>
<accession>A0A6G1HGC4</accession>
<proteinExistence type="inferred from homology"/>
<evidence type="ECO:0000259" key="3">
    <source>
        <dbReference type="Pfam" id="PF01370"/>
    </source>
</evidence>
<dbReference type="Pfam" id="PF01370">
    <property type="entry name" value="Epimerase"/>
    <property type="match status" value="1"/>
</dbReference>
<evidence type="ECO:0000256" key="2">
    <source>
        <dbReference type="ARBA" id="ARBA00023445"/>
    </source>
</evidence>
<dbReference type="AlphaFoldDB" id="A0A6G1HGC4"/>
<evidence type="ECO:0000313" key="5">
    <source>
        <dbReference type="Proteomes" id="UP000800041"/>
    </source>
</evidence>
<evidence type="ECO:0000313" key="4">
    <source>
        <dbReference type="EMBL" id="KAF1991988.1"/>
    </source>
</evidence>
<feature type="domain" description="NAD-dependent epimerase/dehydratase" evidence="3">
    <location>
        <begin position="4"/>
        <end position="260"/>
    </location>
</feature>
<keyword evidence="1" id="KW-0560">Oxidoreductase</keyword>
<dbReference type="InterPro" id="IPR036291">
    <property type="entry name" value="NAD(P)-bd_dom_sf"/>
</dbReference>
<name>A0A6G1HGC4_9PEZI</name>
<dbReference type="EMBL" id="ML977138">
    <property type="protein sequence ID" value="KAF1991988.1"/>
    <property type="molecule type" value="Genomic_DNA"/>
</dbReference>
<dbReference type="SUPFAM" id="SSF51735">
    <property type="entry name" value="NAD(P)-binding Rossmann-fold domains"/>
    <property type="match status" value="1"/>
</dbReference>
<comment type="similarity">
    <text evidence="2">Belongs to the NAD(P)-dependent epimerase/dehydratase family. Dihydroflavonol-4-reductase subfamily.</text>
</comment>
<dbReference type="Proteomes" id="UP000800041">
    <property type="component" value="Unassembled WGS sequence"/>
</dbReference>
<reference evidence="4" key="1">
    <citation type="journal article" date="2020" name="Stud. Mycol.">
        <title>101 Dothideomycetes genomes: a test case for predicting lifestyles and emergence of pathogens.</title>
        <authorList>
            <person name="Haridas S."/>
            <person name="Albert R."/>
            <person name="Binder M."/>
            <person name="Bloem J."/>
            <person name="Labutti K."/>
            <person name="Salamov A."/>
            <person name="Andreopoulos B."/>
            <person name="Baker S."/>
            <person name="Barry K."/>
            <person name="Bills G."/>
            <person name="Bluhm B."/>
            <person name="Cannon C."/>
            <person name="Castanera R."/>
            <person name="Culley D."/>
            <person name="Daum C."/>
            <person name="Ezra D."/>
            <person name="Gonzalez J."/>
            <person name="Henrissat B."/>
            <person name="Kuo A."/>
            <person name="Liang C."/>
            <person name="Lipzen A."/>
            <person name="Lutzoni F."/>
            <person name="Magnuson J."/>
            <person name="Mondo S."/>
            <person name="Nolan M."/>
            <person name="Ohm R."/>
            <person name="Pangilinan J."/>
            <person name="Park H.-J."/>
            <person name="Ramirez L."/>
            <person name="Alfaro M."/>
            <person name="Sun H."/>
            <person name="Tritt A."/>
            <person name="Yoshinaga Y."/>
            <person name="Zwiers L.-H."/>
            <person name="Turgeon B."/>
            <person name="Goodwin S."/>
            <person name="Spatafora J."/>
            <person name="Crous P."/>
            <person name="Grigoriev I."/>
        </authorList>
    </citation>
    <scope>NUCLEOTIDE SEQUENCE</scope>
    <source>
        <strain evidence="4">CBS 113979</strain>
    </source>
</reference>
<dbReference type="InterPro" id="IPR050425">
    <property type="entry name" value="NAD(P)_dehydrat-like"/>
</dbReference>
<dbReference type="PANTHER" id="PTHR10366">
    <property type="entry name" value="NAD DEPENDENT EPIMERASE/DEHYDRATASE"/>
    <property type="match status" value="1"/>
</dbReference>
<sequence>MSSILLTGASGNLGAALLDQLLTATPSTTKINAVLRSLAKTGAHLQSRYGSDISSGRLTLTEIPDMTVPGAFDASLRGVDAIIHAATPLPGSDLSPEAVEAIVGATYAINDNMLSAAAKSGCVKRVIITGSIVSVLQLPDDMTSGKTYSDADFNPITREQAPTSGASLYSYSKVSSEQRCWAWMEERKGEVGFDLVFLLAPSIMGRSLEAGFKPSKTLLGGVSGVYRELFDRETVGFMFPYFMDVDDVAAIHIKALDSSKVPGNERYLFFDGVVSSNEAANKIREAYPQLRDRVPEGGEGKGLPPTLAQFDISKAEKVFGNQWKGWWKTVDASVKDILEYE</sequence>
<protein>
    <submittedName>
        <fullName evidence="4">NAD(P)-binding protein</fullName>
    </submittedName>
</protein>
<organism evidence="4 5">
    <name type="scientific">Aulographum hederae CBS 113979</name>
    <dbReference type="NCBI Taxonomy" id="1176131"/>
    <lineage>
        <taxon>Eukaryota</taxon>
        <taxon>Fungi</taxon>
        <taxon>Dikarya</taxon>
        <taxon>Ascomycota</taxon>
        <taxon>Pezizomycotina</taxon>
        <taxon>Dothideomycetes</taxon>
        <taxon>Pleosporomycetidae</taxon>
        <taxon>Aulographales</taxon>
        <taxon>Aulographaceae</taxon>
    </lineage>
</organism>
<dbReference type="GO" id="GO:0016616">
    <property type="term" value="F:oxidoreductase activity, acting on the CH-OH group of donors, NAD or NADP as acceptor"/>
    <property type="evidence" value="ECO:0007669"/>
    <property type="project" value="TreeGrafter"/>
</dbReference>
<dbReference type="Gene3D" id="3.40.50.720">
    <property type="entry name" value="NAD(P)-binding Rossmann-like Domain"/>
    <property type="match status" value="1"/>
</dbReference>
<dbReference type="OrthoDB" id="2735536at2759"/>